<evidence type="ECO:0000313" key="3">
    <source>
        <dbReference type="Proteomes" id="UP000796880"/>
    </source>
</evidence>
<comment type="caution">
    <text evidence="2">The sequence shown here is derived from an EMBL/GenBank/DDBJ whole genome shotgun (WGS) entry which is preliminary data.</text>
</comment>
<dbReference type="EMBL" id="VOIH02000002">
    <property type="protein sequence ID" value="KAF3455140.1"/>
    <property type="molecule type" value="Genomic_DNA"/>
</dbReference>
<keyword evidence="3" id="KW-1185">Reference proteome</keyword>
<dbReference type="AlphaFoldDB" id="A0A8K0HMF5"/>
<organism evidence="2 3">
    <name type="scientific">Rhamnella rubrinervis</name>
    <dbReference type="NCBI Taxonomy" id="2594499"/>
    <lineage>
        <taxon>Eukaryota</taxon>
        <taxon>Viridiplantae</taxon>
        <taxon>Streptophyta</taxon>
        <taxon>Embryophyta</taxon>
        <taxon>Tracheophyta</taxon>
        <taxon>Spermatophyta</taxon>
        <taxon>Magnoliopsida</taxon>
        <taxon>eudicotyledons</taxon>
        <taxon>Gunneridae</taxon>
        <taxon>Pentapetalae</taxon>
        <taxon>rosids</taxon>
        <taxon>fabids</taxon>
        <taxon>Rosales</taxon>
        <taxon>Rhamnaceae</taxon>
        <taxon>rhamnoid group</taxon>
        <taxon>Rhamneae</taxon>
        <taxon>Rhamnella</taxon>
    </lineage>
</organism>
<sequence length="395" mass="44917">MKHVPEELVIEILLRLPATSLLQFKCVCKSWCSIIKSSSFIAKHLHFNNKDTNLHNVLVNIIYEGTKDYYPLTRLLSFGTIGIVKPQLLPPTYPQDADYNLANINIVGSCNGLIFLYDSVGKLVLWNPTTGEKRTLPNCSHGTITGRLPWGVLQLVFGFGFDAKTNDYKVVMIHSSYILANSLTEIDVYSLKANSWRTIKCFVTKSLYFESYCNGAFSNGMYSWLALCIRGVNETSNNMEIINAEYRNEIISFDMSNEVIVTTPLPPNISSVKNKFKNSMMVFKESLSVVNRIKVKNGFAKMFDIWVLGEYGVKESWSKLFRIGPFQGIERVLGFWYNEDMVFVETSDKELLVHDVATNHKMSLQLCGFKRVQVKRCVFQFRGGGEVLDLFSDTI</sequence>
<dbReference type="PANTHER" id="PTHR31672">
    <property type="entry name" value="BNACNNG10540D PROTEIN"/>
    <property type="match status" value="1"/>
</dbReference>
<name>A0A8K0HMF5_9ROSA</name>
<evidence type="ECO:0000259" key="1">
    <source>
        <dbReference type="PROSITE" id="PS50181"/>
    </source>
</evidence>
<dbReference type="Gene3D" id="1.20.1280.50">
    <property type="match status" value="1"/>
</dbReference>
<protein>
    <recommendedName>
        <fullName evidence="1">F-box domain-containing protein</fullName>
    </recommendedName>
</protein>
<dbReference type="SUPFAM" id="SSF81383">
    <property type="entry name" value="F-box domain"/>
    <property type="match status" value="1"/>
</dbReference>
<evidence type="ECO:0000313" key="2">
    <source>
        <dbReference type="EMBL" id="KAF3455140.1"/>
    </source>
</evidence>
<dbReference type="InterPro" id="IPR017451">
    <property type="entry name" value="F-box-assoc_interact_dom"/>
</dbReference>
<dbReference type="Pfam" id="PF07734">
    <property type="entry name" value="FBA_1"/>
    <property type="match status" value="1"/>
</dbReference>
<dbReference type="CDD" id="cd22157">
    <property type="entry name" value="F-box_AtFBW1-like"/>
    <property type="match status" value="1"/>
</dbReference>
<feature type="domain" description="F-box" evidence="1">
    <location>
        <begin position="1"/>
        <end position="44"/>
    </location>
</feature>
<dbReference type="PROSITE" id="PS50181">
    <property type="entry name" value="FBOX"/>
    <property type="match status" value="1"/>
</dbReference>
<proteinExistence type="predicted"/>
<dbReference type="PANTHER" id="PTHR31672:SF13">
    <property type="entry name" value="F-BOX PROTEIN CPR30-LIKE"/>
    <property type="match status" value="1"/>
</dbReference>
<dbReference type="InterPro" id="IPR036047">
    <property type="entry name" value="F-box-like_dom_sf"/>
</dbReference>
<dbReference type="OrthoDB" id="1867629at2759"/>
<dbReference type="InterPro" id="IPR050796">
    <property type="entry name" value="SCF_F-box_component"/>
</dbReference>
<dbReference type="Proteomes" id="UP000796880">
    <property type="component" value="Unassembled WGS sequence"/>
</dbReference>
<accession>A0A8K0HMF5</accession>
<dbReference type="SMART" id="SM00256">
    <property type="entry name" value="FBOX"/>
    <property type="match status" value="1"/>
</dbReference>
<dbReference type="Pfam" id="PF00646">
    <property type="entry name" value="F-box"/>
    <property type="match status" value="1"/>
</dbReference>
<gene>
    <name evidence="2" type="ORF">FNV43_RR05588</name>
</gene>
<dbReference type="NCBIfam" id="TIGR01640">
    <property type="entry name" value="F_box_assoc_1"/>
    <property type="match status" value="1"/>
</dbReference>
<dbReference type="InterPro" id="IPR006527">
    <property type="entry name" value="F-box-assoc_dom_typ1"/>
</dbReference>
<reference evidence="2" key="1">
    <citation type="submission" date="2020-03" db="EMBL/GenBank/DDBJ databases">
        <title>A high-quality chromosome-level genome assembly of a woody plant with both climbing and erect habits, Rhamnella rubrinervis.</title>
        <authorList>
            <person name="Lu Z."/>
            <person name="Yang Y."/>
            <person name="Zhu X."/>
            <person name="Sun Y."/>
        </authorList>
    </citation>
    <scope>NUCLEOTIDE SEQUENCE</scope>
    <source>
        <strain evidence="2">BYM</strain>
        <tissue evidence="2">Leaf</tissue>
    </source>
</reference>
<dbReference type="InterPro" id="IPR001810">
    <property type="entry name" value="F-box_dom"/>
</dbReference>